<organism evidence="1 2">
    <name type="scientific">Citrus sinensis</name>
    <name type="common">Sweet orange</name>
    <name type="synonym">Citrus aurantium var. sinensis</name>
    <dbReference type="NCBI Taxonomy" id="2711"/>
    <lineage>
        <taxon>Eukaryota</taxon>
        <taxon>Viridiplantae</taxon>
        <taxon>Streptophyta</taxon>
        <taxon>Embryophyta</taxon>
        <taxon>Tracheophyta</taxon>
        <taxon>Spermatophyta</taxon>
        <taxon>Magnoliopsida</taxon>
        <taxon>eudicotyledons</taxon>
        <taxon>Gunneridae</taxon>
        <taxon>Pentapetalae</taxon>
        <taxon>rosids</taxon>
        <taxon>malvids</taxon>
        <taxon>Sapindales</taxon>
        <taxon>Rutaceae</taxon>
        <taxon>Aurantioideae</taxon>
        <taxon>Citrus</taxon>
    </lineage>
</organism>
<comment type="caution">
    <text evidence="1">The sequence shown here is derived from an EMBL/GenBank/DDBJ whole genome shotgun (WGS) entry which is preliminary data.</text>
</comment>
<dbReference type="Proteomes" id="UP000829398">
    <property type="component" value="Chromosome 6"/>
</dbReference>
<keyword evidence="2" id="KW-1185">Reference proteome</keyword>
<dbReference type="EMBL" id="CM039175">
    <property type="protein sequence ID" value="KAH9737039.1"/>
    <property type="molecule type" value="Genomic_DNA"/>
</dbReference>
<accession>A0ACB8JWP3</accession>
<reference evidence="2" key="1">
    <citation type="journal article" date="2023" name="Hortic. Res.">
        <title>A chromosome-level phased genome enabling allele-level studies in sweet orange: a case study on citrus Huanglongbing tolerance.</title>
        <authorList>
            <person name="Wu B."/>
            <person name="Yu Q."/>
            <person name="Deng Z."/>
            <person name="Duan Y."/>
            <person name="Luo F."/>
            <person name="Gmitter F. Jr."/>
        </authorList>
    </citation>
    <scope>NUCLEOTIDE SEQUENCE [LARGE SCALE GENOMIC DNA]</scope>
    <source>
        <strain evidence="2">cv. Valencia</strain>
    </source>
</reference>
<protein>
    <submittedName>
        <fullName evidence="1">Mitochondrial ATP synthase D chain-related protein</fullName>
    </submittedName>
</protein>
<proteinExistence type="predicted"/>
<evidence type="ECO:0000313" key="2">
    <source>
        <dbReference type="Proteomes" id="UP000829398"/>
    </source>
</evidence>
<sequence length="431" mass="47775">MEDEKKKKRNKKKKNNKQTKTTTDDVAVGADPNHLINGQKDDVRSQASEPADIQNVQVDADRHQSNGAESANLAEAERQHLLQREAILEETVKHLRNERESHIQKEATLEGTVQQLQNECDLYKEKVATLEETIQQLQRKNDLRMQKEGGLEMNIAKLQSEKEFWLQKEAALEQKISQLRDESAALNMKRSVSKETIAGLSVDITQLRMQVVELEESRNNLLQENHQLKENVSSLRSQLSSDESKKLQHATSEQKDFSTQIEAAGALIDKLITENIELVEKVNDLAVKLDRQSVAAGLSSAIGSDAVTTLTSDTEPMSESSDNMSSLNNRLETQGVVAVKEDRNGINGVHADPPPLVLNSSEADYSGEIVQIPLDDKEVQDLELQVVESDTDKVASVPLTDAPLIGAPFRLVSFVAKYVSGADLVNKNASN</sequence>
<name>A0ACB8JWP3_CITSI</name>
<gene>
    <name evidence="1" type="ORF">KPL71_018313</name>
</gene>
<evidence type="ECO:0000313" key="1">
    <source>
        <dbReference type="EMBL" id="KAH9737039.1"/>
    </source>
</evidence>